<gene>
    <name evidence="2" type="ORF">GCM10011600_11800</name>
</gene>
<evidence type="ECO:0000313" key="2">
    <source>
        <dbReference type="EMBL" id="GHF12657.1"/>
    </source>
</evidence>
<keyword evidence="1" id="KW-0472">Membrane</keyword>
<organism evidence="2 3">
    <name type="scientific">Pseudolysinimonas yzui</name>
    <dbReference type="NCBI Taxonomy" id="2708254"/>
    <lineage>
        <taxon>Bacteria</taxon>
        <taxon>Bacillati</taxon>
        <taxon>Actinomycetota</taxon>
        <taxon>Actinomycetes</taxon>
        <taxon>Micrococcales</taxon>
        <taxon>Microbacteriaceae</taxon>
        <taxon>Pseudolysinimonas</taxon>
    </lineage>
</organism>
<evidence type="ECO:0000256" key="1">
    <source>
        <dbReference type="SAM" id="Phobius"/>
    </source>
</evidence>
<dbReference type="EMBL" id="BNAI01000002">
    <property type="protein sequence ID" value="GHF12657.1"/>
    <property type="molecule type" value="Genomic_DNA"/>
</dbReference>
<proteinExistence type="predicted"/>
<accession>A0A8J3GPM9</accession>
<feature type="transmembrane region" description="Helical" evidence="1">
    <location>
        <begin position="12"/>
        <end position="34"/>
    </location>
</feature>
<keyword evidence="1" id="KW-0812">Transmembrane</keyword>
<reference evidence="2" key="2">
    <citation type="submission" date="2020-09" db="EMBL/GenBank/DDBJ databases">
        <authorList>
            <person name="Sun Q."/>
            <person name="Zhou Y."/>
        </authorList>
    </citation>
    <scope>NUCLEOTIDE SEQUENCE</scope>
    <source>
        <strain evidence="2">CGMCC 1.16548</strain>
    </source>
</reference>
<dbReference type="Proteomes" id="UP000617531">
    <property type="component" value="Unassembled WGS sequence"/>
</dbReference>
<evidence type="ECO:0000313" key="3">
    <source>
        <dbReference type="Proteomes" id="UP000617531"/>
    </source>
</evidence>
<comment type="caution">
    <text evidence="2">The sequence shown here is derived from an EMBL/GenBank/DDBJ whole genome shotgun (WGS) entry which is preliminary data.</text>
</comment>
<name>A0A8J3GPM9_9MICO</name>
<dbReference type="AlphaFoldDB" id="A0A8J3GPM9"/>
<keyword evidence="3" id="KW-1185">Reference proteome</keyword>
<protein>
    <submittedName>
        <fullName evidence="2">Uncharacterized protein</fullName>
    </submittedName>
</protein>
<sequence>MKPIAPHSRRPRWPLILAIIVPPSVLVAVLIPSLSNPGPTTQDMWVGATPFGPTSEASAGEVEIIHEALHDIGAQCAETDPDLRAIAAHVDRIIEFSQRYPVGRFPIDDETATASSLLLVTREAVKTCAPAEVARIDAARQ</sequence>
<reference evidence="2" key="1">
    <citation type="journal article" date="2014" name="Int. J. Syst. Evol. Microbiol.">
        <title>Complete genome sequence of Corynebacterium casei LMG S-19264T (=DSM 44701T), isolated from a smear-ripened cheese.</title>
        <authorList>
            <consortium name="US DOE Joint Genome Institute (JGI-PGF)"/>
            <person name="Walter F."/>
            <person name="Albersmeier A."/>
            <person name="Kalinowski J."/>
            <person name="Ruckert C."/>
        </authorList>
    </citation>
    <scope>NUCLEOTIDE SEQUENCE</scope>
    <source>
        <strain evidence="2">CGMCC 1.16548</strain>
    </source>
</reference>
<keyword evidence="1" id="KW-1133">Transmembrane helix</keyword>